<feature type="compositionally biased region" description="Polar residues" evidence="1">
    <location>
        <begin position="348"/>
        <end position="362"/>
    </location>
</feature>
<protein>
    <submittedName>
        <fullName evidence="2">Uncharacterized protein</fullName>
    </submittedName>
</protein>
<accession>A0A8J3WNY4</accession>
<reference evidence="2 3" key="1">
    <citation type="submission" date="2021-01" db="EMBL/GenBank/DDBJ databases">
        <title>Whole genome shotgun sequence of Planobispora siamensis NBRC 107568.</title>
        <authorList>
            <person name="Komaki H."/>
            <person name="Tamura T."/>
        </authorList>
    </citation>
    <scope>NUCLEOTIDE SEQUENCE [LARGE SCALE GENOMIC DNA]</scope>
    <source>
        <strain evidence="2 3">NBRC 107568</strain>
    </source>
</reference>
<dbReference type="Proteomes" id="UP000619788">
    <property type="component" value="Unassembled WGS sequence"/>
</dbReference>
<feature type="region of interest" description="Disordered" evidence="1">
    <location>
        <begin position="343"/>
        <end position="377"/>
    </location>
</feature>
<gene>
    <name evidence="2" type="ORF">Psi01_71730</name>
</gene>
<sequence length="707" mass="78925">MTPDNRRVQTAVLGSPDSDHPLSLPTDRKEAEWYLSRYRGKVFYCGVWLGGCGWRLTGKLYGDRVCHFAHLPDPKGLAPDCERRGGIDSADHLFIHRGLASCIGEQQRFDGRMDKERCTDLLVRRRQSRSAIKVQFVNLTPAEWEERDEVLRAQFGHVDWIVGPTATRTGRYLLERDGYALRVRCEEGMNGTRAVTIGTETSDGDLEWNSLHDCEITDKGLVTPLLRKVRARGQLLTGKRTAVLPGFPLAVKDIVIRPQEATTRPVSGAKIPPNSHVAAINVIIGESEPINARLIVSGRLDLVIGEPYSLVEPASVDVVSREGQLAPAWTIFSTGLTPISPIGVPERNSAQTSKLAPSSFEETSGVEPKQAGGTRGSDELIRHRLTTLIAELRKARKAGDRHMVLALLKANRILLNELNRREFRNERTKVIEIDRWAHAKMQTQESNEDPARQQIVPTRQEVMTAKTGTPKEEPVRASMDPVRHELALLLAQLRGAGGKRNYQRISELLEDNAELMASEAAVRPDLQKLIKDVETFRRLCRQGPEASVQSAWKIMRACSSLNKRINRAKSTGNMPMVRNAVEELRAVIQDGRSQGRDLGYEERLLAEHDRWLSRFLTQELASSPALDAPVSPTATSASMGEARLQEIIDQLQEAERADRIDGAQALLKEGMRLVMRLGEAIDPEQRQNLVDSGQWLAEVTERARGQM</sequence>
<evidence type="ECO:0000256" key="1">
    <source>
        <dbReference type="SAM" id="MobiDB-lite"/>
    </source>
</evidence>
<dbReference type="AlphaFoldDB" id="A0A8J3WNY4"/>
<keyword evidence="3" id="KW-1185">Reference proteome</keyword>
<dbReference type="EMBL" id="BOOJ01000068">
    <property type="protein sequence ID" value="GIH96543.1"/>
    <property type="molecule type" value="Genomic_DNA"/>
</dbReference>
<feature type="region of interest" description="Disordered" evidence="1">
    <location>
        <begin position="1"/>
        <end position="24"/>
    </location>
</feature>
<evidence type="ECO:0000313" key="2">
    <source>
        <dbReference type="EMBL" id="GIH96543.1"/>
    </source>
</evidence>
<comment type="caution">
    <text evidence="2">The sequence shown here is derived from an EMBL/GenBank/DDBJ whole genome shotgun (WGS) entry which is preliminary data.</text>
</comment>
<evidence type="ECO:0000313" key="3">
    <source>
        <dbReference type="Proteomes" id="UP000619788"/>
    </source>
</evidence>
<dbReference type="RefSeq" id="WP_204068589.1">
    <property type="nucleotide sequence ID" value="NZ_BOOJ01000068.1"/>
</dbReference>
<organism evidence="2 3">
    <name type="scientific">Planobispora siamensis</name>
    <dbReference type="NCBI Taxonomy" id="936338"/>
    <lineage>
        <taxon>Bacteria</taxon>
        <taxon>Bacillati</taxon>
        <taxon>Actinomycetota</taxon>
        <taxon>Actinomycetes</taxon>
        <taxon>Streptosporangiales</taxon>
        <taxon>Streptosporangiaceae</taxon>
        <taxon>Planobispora</taxon>
    </lineage>
</organism>
<name>A0A8J3WNY4_9ACTN</name>
<proteinExistence type="predicted"/>